<dbReference type="RefSeq" id="WP_284056171.1">
    <property type="nucleotide sequence ID" value="NZ_JAMSLR010000002.1"/>
</dbReference>
<keyword evidence="1" id="KW-0560">Oxidoreductase</keyword>
<comment type="caution">
    <text evidence="3">The sequence shown here is derived from an EMBL/GenBank/DDBJ whole genome shotgun (WGS) entry which is preliminary data.</text>
</comment>
<sequence>MDYRRLGSSGVLVSVIGLGGNTFGRYCDERQTAAIVHRALDLGINHIDTADTYSRGLSEEYIGKAIAGRRHEVVLATKTGYPLHEGPNGQGLSRRRIIASLEASLKRLGTDYVDLFYLHRPDPDTPLEESLRALDDLVRAGKVRYPAISNYAAWQVADIMGRCERRGYAPPVVSQSLYNVLERGIEQELIPACRFYGLGIIPYSPLAGGFLTGKYRPGEPVPPGVRGHDNPSWQQRWLTERNFRVLAVLEAFAAERGRSVGELALAWLVAQPVVSSVIAGATSPEQVESNVRAGEWRLSTEELDQLEQRLAAASSEEV</sequence>
<evidence type="ECO:0000256" key="1">
    <source>
        <dbReference type="ARBA" id="ARBA00023002"/>
    </source>
</evidence>
<dbReference type="InterPro" id="IPR023210">
    <property type="entry name" value="NADP_OxRdtase_dom"/>
</dbReference>
<dbReference type="InterPro" id="IPR020471">
    <property type="entry name" value="AKR"/>
</dbReference>
<dbReference type="Pfam" id="PF00248">
    <property type="entry name" value="Aldo_ket_red"/>
    <property type="match status" value="1"/>
</dbReference>
<dbReference type="InterPro" id="IPR036812">
    <property type="entry name" value="NAD(P)_OxRdtase_dom_sf"/>
</dbReference>
<organism evidence="3 4">
    <name type="scientific">Thermalbibacter longus</name>
    <dbReference type="NCBI Taxonomy" id="2951981"/>
    <lineage>
        <taxon>Bacteria</taxon>
        <taxon>Pseudomonadati</taxon>
        <taxon>Thermomicrobiota</taxon>
        <taxon>Thermomicrobia</taxon>
        <taxon>Thermomicrobiales</taxon>
        <taxon>Thermomicrobiaceae</taxon>
        <taxon>Thermalbibacter</taxon>
    </lineage>
</organism>
<dbReference type="GO" id="GO:0005829">
    <property type="term" value="C:cytosol"/>
    <property type="evidence" value="ECO:0007669"/>
    <property type="project" value="TreeGrafter"/>
</dbReference>
<evidence type="ECO:0000259" key="2">
    <source>
        <dbReference type="Pfam" id="PF00248"/>
    </source>
</evidence>
<dbReference type="SUPFAM" id="SSF51430">
    <property type="entry name" value="NAD(P)-linked oxidoreductase"/>
    <property type="match status" value="1"/>
</dbReference>
<dbReference type="PRINTS" id="PR00069">
    <property type="entry name" value="ALDKETRDTASE"/>
</dbReference>
<dbReference type="InterPro" id="IPR050523">
    <property type="entry name" value="AKR_Detox_Biosynth"/>
</dbReference>
<reference evidence="3" key="1">
    <citation type="submission" date="2022-06" db="EMBL/GenBank/DDBJ databases">
        <title>CFH 74404 Thermomicrobiaceae sp.</title>
        <authorList>
            <person name="Ming H."/>
            <person name="Li W.-J."/>
            <person name="Zhao Z."/>
        </authorList>
    </citation>
    <scope>NUCLEOTIDE SEQUENCE</scope>
    <source>
        <strain evidence="3">CFH 74404</strain>
    </source>
</reference>
<feature type="domain" description="NADP-dependent oxidoreductase" evidence="2">
    <location>
        <begin position="16"/>
        <end position="308"/>
    </location>
</feature>
<name>A0AA41WDL4_9BACT</name>
<evidence type="ECO:0000313" key="3">
    <source>
        <dbReference type="EMBL" id="MCM8748390.1"/>
    </source>
</evidence>
<dbReference type="GO" id="GO:0016491">
    <property type="term" value="F:oxidoreductase activity"/>
    <property type="evidence" value="ECO:0007669"/>
    <property type="project" value="UniProtKB-KW"/>
</dbReference>
<dbReference type="FunFam" id="3.20.20.100:FF:000004">
    <property type="entry name" value="Oxidoreductase, aldo/keto reductase"/>
    <property type="match status" value="1"/>
</dbReference>
<dbReference type="PANTHER" id="PTHR43364">
    <property type="entry name" value="NADH-SPECIFIC METHYLGLYOXAL REDUCTASE-RELATED"/>
    <property type="match status" value="1"/>
</dbReference>
<dbReference type="AlphaFoldDB" id="A0AA41WDL4"/>
<dbReference type="EMBL" id="JAMSLR010000002">
    <property type="protein sequence ID" value="MCM8748390.1"/>
    <property type="molecule type" value="Genomic_DNA"/>
</dbReference>
<accession>A0AA41WDL4</accession>
<proteinExistence type="predicted"/>
<protein>
    <submittedName>
        <fullName evidence="3">Aldo/keto reductase</fullName>
    </submittedName>
</protein>
<gene>
    <name evidence="3" type="ORF">NET02_04470</name>
</gene>
<dbReference type="PANTHER" id="PTHR43364:SF4">
    <property type="entry name" value="NAD(P)-LINKED OXIDOREDUCTASE SUPERFAMILY PROTEIN"/>
    <property type="match status" value="1"/>
</dbReference>
<evidence type="ECO:0000313" key="4">
    <source>
        <dbReference type="Proteomes" id="UP001165306"/>
    </source>
</evidence>
<keyword evidence="4" id="KW-1185">Reference proteome</keyword>
<dbReference type="Proteomes" id="UP001165306">
    <property type="component" value="Unassembled WGS sequence"/>
</dbReference>
<dbReference type="Gene3D" id="3.20.20.100">
    <property type="entry name" value="NADP-dependent oxidoreductase domain"/>
    <property type="match status" value="1"/>
</dbReference>